<evidence type="ECO:0000256" key="3">
    <source>
        <dbReference type="SAM" id="MobiDB-lite"/>
    </source>
</evidence>
<feature type="transmembrane region" description="Helical" evidence="4">
    <location>
        <begin position="20"/>
        <end position="40"/>
    </location>
</feature>
<dbReference type="SMART" id="SM00326">
    <property type="entry name" value="SH3"/>
    <property type="match status" value="1"/>
</dbReference>
<dbReference type="PROSITE" id="PS50002">
    <property type="entry name" value="SH3"/>
    <property type="match status" value="1"/>
</dbReference>
<reference evidence="6 7" key="1">
    <citation type="submission" date="2020-12" db="EMBL/GenBank/DDBJ databases">
        <title>Metabolic potential, ecology and presence of endohyphal bacteria is reflected in genomic diversity of Mucoromycotina.</title>
        <authorList>
            <person name="Muszewska A."/>
            <person name="Okrasinska A."/>
            <person name="Steczkiewicz K."/>
            <person name="Drgas O."/>
            <person name="Orlowska M."/>
            <person name="Perlinska-Lenart U."/>
            <person name="Aleksandrzak-Piekarczyk T."/>
            <person name="Szatraj K."/>
            <person name="Zielenkiewicz U."/>
            <person name="Pilsyk S."/>
            <person name="Malc E."/>
            <person name="Mieczkowski P."/>
            <person name="Kruszewska J.S."/>
            <person name="Biernat P."/>
            <person name="Pawlowska J."/>
        </authorList>
    </citation>
    <scope>NUCLEOTIDE SEQUENCE [LARGE SCALE GENOMIC DNA]</scope>
    <source>
        <strain evidence="6 7">CBS 142.35</strain>
    </source>
</reference>
<feature type="region of interest" description="Disordered" evidence="3">
    <location>
        <begin position="517"/>
        <end position="536"/>
    </location>
</feature>
<dbReference type="OrthoDB" id="5340910at2759"/>
<dbReference type="AlphaFoldDB" id="A0A8H7VGR7"/>
<feature type="compositionally biased region" description="Low complexity" evidence="3">
    <location>
        <begin position="112"/>
        <end position="128"/>
    </location>
</feature>
<dbReference type="Proteomes" id="UP000646827">
    <property type="component" value="Unassembled WGS sequence"/>
</dbReference>
<gene>
    <name evidence="6" type="ORF">INT45_006903</name>
</gene>
<dbReference type="SUPFAM" id="SSF50044">
    <property type="entry name" value="SH3-domain"/>
    <property type="match status" value="1"/>
</dbReference>
<keyword evidence="7" id="KW-1185">Reference proteome</keyword>
<feature type="domain" description="SH3" evidence="5">
    <location>
        <begin position="401"/>
        <end position="462"/>
    </location>
</feature>
<proteinExistence type="predicted"/>
<dbReference type="InterPro" id="IPR001452">
    <property type="entry name" value="SH3_domain"/>
</dbReference>
<dbReference type="PANTHER" id="PTHR16861:SF4">
    <property type="entry name" value="SH3 DOMAIN PROTEIN (AFU_ORTHOLOGUE AFUA_1G13610)"/>
    <property type="match status" value="1"/>
</dbReference>
<feature type="compositionally biased region" description="Basic and acidic residues" evidence="3">
    <location>
        <begin position="617"/>
        <end position="629"/>
    </location>
</feature>
<comment type="caution">
    <text evidence="6">The sequence shown here is derived from an EMBL/GenBank/DDBJ whole genome shotgun (WGS) entry which is preliminary data.</text>
</comment>
<evidence type="ECO:0000259" key="5">
    <source>
        <dbReference type="PROSITE" id="PS50002"/>
    </source>
</evidence>
<evidence type="ECO:0000256" key="2">
    <source>
        <dbReference type="PROSITE-ProRule" id="PRU00192"/>
    </source>
</evidence>
<keyword evidence="1 2" id="KW-0728">SH3 domain</keyword>
<dbReference type="Gene3D" id="2.30.30.40">
    <property type="entry name" value="SH3 Domains"/>
    <property type="match status" value="1"/>
</dbReference>
<evidence type="ECO:0000256" key="4">
    <source>
        <dbReference type="SAM" id="Phobius"/>
    </source>
</evidence>
<dbReference type="PANTHER" id="PTHR16861">
    <property type="entry name" value="GLYCOPROTEIN 38"/>
    <property type="match status" value="1"/>
</dbReference>
<organism evidence="6 7">
    <name type="scientific">Circinella minor</name>
    <dbReference type="NCBI Taxonomy" id="1195481"/>
    <lineage>
        <taxon>Eukaryota</taxon>
        <taxon>Fungi</taxon>
        <taxon>Fungi incertae sedis</taxon>
        <taxon>Mucoromycota</taxon>
        <taxon>Mucoromycotina</taxon>
        <taxon>Mucoromycetes</taxon>
        <taxon>Mucorales</taxon>
        <taxon>Lichtheimiaceae</taxon>
        <taxon>Circinella</taxon>
    </lineage>
</organism>
<accession>A0A8H7VGR7</accession>
<evidence type="ECO:0000256" key="1">
    <source>
        <dbReference type="ARBA" id="ARBA00022443"/>
    </source>
</evidence>
<dbReference type="Pfam" id="PF14604">
    <property type="entry name" value="SH3_9"/>
    <property type="match status" value="1"/>
</dbReference>
<keyword evidence="4" id="KW-0812">Transmembrane</keyword>
<protein>
    <recommendedName>
        <fullName evidence="5">SH3 domain-containing protein</fullName>
    </recommendedName>
</protein>
<evidence type="ECO:0000313" key="6">
    <source>
        <dbReference type="EMBL" id="KAG2222381.1"/>
    </source>
</evidence>
<feature type="transmembrane region" description="Helical" evidence="4">
    <location>
        <begin position="271"/>
        <end position="298"/>
    </location>
</feature>
<name>A0A8H7VGR7_9FUNG</name>
<dbReference type="EMBL" id="JAEPRB010000084">
    <property type="protein sequence ID" value="KAG2222381.1"/>
    <property type="molecule type" value="Genomic_DNA"/>
</dbReference>
<dbReference type="InterPro" id="IPR036028">
    <property type="entry name" value="SH3-like_dom_sf"/>
</dbReference>
<evidence type="ECO:0000313" key="7">
    <source>
        <dbReference type="Proteomes" id="UP000646827"/>
    </source>
</evidence>
<feature type="region of interest" description="Disordered" evidence="3">
    <location>
        <begin position="602"/>
        <end position="629"/>
    </location>
</feature>
<keyword evidence="4" id="KW-0472">Membrane</keyword>
<keyword evidence="4" id="KW-1133">Transmembrane helix</keyword>
<sequence>MAWHSSSTTTIIIAAKPLSILYYLLLYYYLISTILVIDVVHGQLDSNGCLLLSSSKTCPQFNQYYIGITDQLKSTYSFLSNVTDVTSFDNALFNYVSSTSYLQQLGCTTSNNNKDTQQQQNSNNNNNENDNKDEFYPRYSLSRLCALFVHDATSLLSCNYGQGITPEPLCQSTCNDWIDSLKNSTSSSSTGTTNDDDDDKTVTCSSSIYGSFELECSSWPAFTGTSGSCILGSDNEPDNCGFHDDKKHACEYCETHSDDNCCQNMACINNALSAGAIAGIVVGAIVGLIAIFVVYYIFCWRRRRDNTRFLPIIPVGTNDKSGLHHHGSGLSSKVEGDDDYEAREHLFNNNNNHNNNSTLMNYANGAGSVGVATTAVGATSTTTAMEMEEKTQLPSPNPVEMAELFCEVIHSYPPQVDDELDLREGDVVYLIFQLDDGWGYGLNLSTSQTGVFPLVCVTRAREELLEQLLLVPSDQEHFSNDKVLIGEDEDEEQAMLSANTTNTMNNLGAIVAAARSRSPSPNNQVQLEKTPTSATSHSLLQWRMQQIRDDVRRSISVNSLKRISRQPRQAPPPVKIHHHNTLPTKRVTDQLSPQQQLFSAPVTSSLKMTPPPPVPRHMIEEHEMHSSNP</sequence>
<feature type="region of interest" description="Disordered" evidence="3">
    <location>
        <begin position="112"/>
        <end position="133"/>
    </location>
</feature>